<evidence type="ECO:0000259" key="13">
    <source>
        <dbReference type="PROSITE" id="PS50109"/>
    </source>
</evidence>
<evidence type="ECO:0000256" key="3">
    <source>
        <dbReference type="ARBA" id="ARBA00012438"/>
    </source>
</evidence>
<evidence type="ECO:0000256" key="11">
    <source>
        <dbReference type="ARBA" id="ARBA00023012"/>
    </source>
</evidence>
<dbReference type="PROSITE" id="PS50109">
    <property type="entry name" value="HIS_KIN"/>
    <property type="match status" value="1"/>
</dbReference>
<comment type="catalytic activity">
    <reaction evidence="1">
        <text>ATP + protein L-histidine = ADP + protein N-phospho-L-histidine.</text>
        <dbReference type="EC" id="2.7.13.3"/>
    </reaction>
</comment>
<sequence length="338" mass="37537">MDSPGALSERAVRHFPNGVLVVFDETLTYRLVGPDVLPFSGRKAEEMVGKTIYELFGEEAADQLEPELRATLAGEPRSFDVAFEGLVHHIETRPMAVDGEPHGVLVTQNVTDERHTTEELEILNRILRHDIRNDMSILLGWAELLDSHLDDEGRSHLRRILKSGEHILALTSTARDVVEMLVSGEEMRRSPISLQSTLGVEVALREESFPHAEFRVDESCRDFEVMANELLSSVFRNLLNNAVQHNDKESPIVDISCERDGGHAVVRIADNGPGIPEARRPELLGAERPTLDASGRGMGLYLVDRLVTRYGGEIRIEDNDPEGTVFVLRLALADAPDG</sequence>
<proteinExistence type="predicted"/>
<dbReference type="SMART" id="SM00388">
    <property type="entry name" value="HisKA"/>
    <property type="match status" value="1"/>
</dbReference>
<dbReference type="PROSITE" id="PS50112">
    <property type="entry name" value="PAS"/>
    <property type="match status" value="1"/>
</dbReference>
<dbReference type="InterPro" id="IPR035965">
    <property type="entry name" value="PAS-like_dom_sf"/>
</dbReference>
<dbReference type="GO" id="GO:0000160">
    <property type="term" value="P:phosphorelay signal transduction system"/>
    <property type="evidence" value="ECO:0007669"/>
    <property type="project" value="UniProtKB-KW"/>
</dbReference>
<dbReference type="GO" id="GO:0004673">
    <property type="term" value="F:protein histidine kinase activity"/>
    <property type="evidence" value="ECO:0007669"/>
    <property type="project" value="UniProtKB-EC"/>
</dbReference>
<evidence type="ECO:0000256" key="5">
    <source>
        <dbReference type="ARBA" id="ARBA00022679"/>
    </source>
</evidence>
<evidence type="ECO:0000256" key="6">
    <source>
        <dbReference type="ARBA" id="ARBA00022692"/>
    </source>
</evidence>
<dbReference type="GO" id="GO:0005524">
    <property type="term" value="F:ATP binding"/>
    <property type="evidence" value="ECO:0007669"/>
    <property type="project" value="UniProtKB-KW"/>
</dbReference>
<dbReference type="PANTHER" id="PTHR42878">
    <property type="entry name" value="TWO-COMPONENT HISTIDINE KINASE"/>
    <property type="match status" value="1"/>
</dbReference>
<keyword evidence="12" id="KW-0472">Membrane</keyword>
<reference evidence="15 16" key="1">
    <citation type="submission" date="2024-08" db="EMBL/GenBank/DDBJ databases">
        <title>Halobellus sp. MBLA0158 whole genome sequence.</title>
        <authorList>
            <person name="Hwang C.Y."/>
            <person name="Cho E.-S."/>
            <person name="Seo M.-J."/>
        </authorList>
    </citation>
    <scope>NUCLEOTIDE SEQUENCE [LARGE SCALE GENOMIC DNA]</scope>
    <source>
        <strain evidence="15 16">MBLA0158</strain>
    </source>
</reference>
<evidence type="ECO:0000256" key="2">
    <source>
        <dbReference type="ARBA" id="ARBA00004141"/>
    </source>
</evidence>
<dbReference type="PRINTS" id="PR00344">
    <property type="entry name" value="BCTRLSENSOR"/>
</dbReference>
<protein>
    <recommendedName>
        <fullName evidence="3">histidine kinase</fullName>
        <ecNumber evidence="3">2.7.13.3</ecNumber>
    </recommendedName>
</protein>
<feature type="domain" description="PAS" evidence="14">
    <location>
        <begin position="20"/>
        <end position="75"/>
    </location>
</feature>
<keyword evidence="10" id="KW-1133">Transmembrane helix</keyword>
<dbReference type="InterPro" id="IPR036890">
    <property type="entry name" value="HATPase_C_sf"/>
</dbReference>
<dbReference type="InterPro" id="IPR036097">
    <property type="entry name" value="HisK_dim/P_sf"/>
</dbReference>
<dbReference type="RefSeq" id="WP_372390542.1">
    <property type="nucleotide sequence ID" value="NZ_JBGNYA010000001.1"/>
</dbReference>
<feature type="domain" description="Histidine kinase" evidence="13">
    <location>
        <begin position="126"/>
        <end position="334"/>
    </location>
</feature>
<dbReference type="SMART" id="SM00387">
    <property type="entry name" value="HATPase_c"/>
    <property type="match status" value="1"/>
</dbReference>
<dbReference type="InterPro" id="IPR050351">
    <property type="entry name" value="BphY/WalK/GraS-like"/>
</dbReference>
<dbReference type="PANTHER" id="PTHR42878:SF7">
    <property type="entry name" value="SENSOR HISTIDINE KINASE GLRK"/>
    <property type="match status" value="1"/>
</dbReference>
<dbReference type="AlphaFoldDB" id="A0ABD5MDM4"/>
<comment type="caution">
    <text evidence="15">The sequence shown here is derived from an EMBL/GenBank/DDBJ whole genome shotgun (WGS) entry which is preliminary data.</text>
</comment>
<evidence type="ECO:0000256" key="9">
    <source>
        <dbReference type="ARBA" id="ARBA00022840"/>
    </source>
</evidence>
<keyword evidence="6" id="KW-0812">Transmembrane</keyword>
<evidence type="ECO:0000256" key="1">
    <source>
        <dbReference type="ARBA" id="ARBA00000085"/>
    </source>
</evidence>
<evidence type="ECO:0000256" key="8">
    <source>
        <dbReference type="ARBA" id="ARBA00022777"/>
    </source>
</evidence>
<dbReference type="CDD" id="cd00082">
    <property type="entry name" value="HisKA"/>
    <property type="match status" value="1"/>
</dbReference>
<dbReference type="GO" id="GO:0016020">
    <property type="term" value="C:membrane"/>
    <property type="evidence" value="ECO:0007669"/>
    <property type="project" value="UniProtKB-SubCell"/>
</dbReference>
<dbReference type="InterPro" id="IPR013656">
    <property type="entry name" value="PAS_4"/>
</dbReference>
<evidence type="ECO:0000256" key="4">
    <source>
        <dbReference type="ARBA" id="ARBA00022553"/>
    </source>
</evidence>
<dbReference type="InterPro" id="IPR004358">
    <property type="entry name" value="Sig_transdc_His_kin-like_C"/>
</dbReference>
<dbReference type="Pfam" id="PF08448">
    <property type="entry name" value="PAS_4"/>
    <property type="match status" value="1"/>
</dbReference>
<evidence type="ECO:0000313" key="16">
    <source>
        <dbReference type="Proteomes" id="UP001570511"/>
    </source>
</evidence>
<dbReference type="Proteomes" id="UP001570511">
    <property type="component" value="Unassembled WGS sequence"/>
</dbReference>
<name>A0ABD5MDM4_9EURY</name>
<dbReference type="EMBL" id="JBGNYA010000001">
    <property type="protein sequence ID" value="MFA1612002.1"/>
    <property type="molecule type" value="Genomic_DNA"/>
</dbReference>
<organism evidence="15 16">
    <name type="scientific">Halobellus rubicundus</name>
    <dbReference type="NCBI Taxonomy" id="2996466"/>
    <lineage>
        <taxon>Archaea</taxon>
        <taxon>Methanobacteriati</taxon>
        <taxon>Methanobacteriota</taxon>
        <taxon>Stenosarchaea group</taxon>
        <taxon>Halobacteria</taxon>
        <taxon>Halobacteriales</taxon>
        <taxon>Haloferacaceae</taxon>
        <taxon>Halobellus</taxon>
    </lineage>
</organism>
<dbReference type="SUPFAM" id="SSF55874">
    <property type="entry name" value="ATPase domain of HSP90 chaperone/DNA topoisomerase II/histidine kinase"/>
    <property type="match status" value="1"/>
</dbReference>
<evidence type="ECO:0000256" key="12">
    <source>
        <dbReference type="ARBA" id="ARBA00023136"/>
    </source>
</evidence>
<dbReference type="InterPro" id="IPR003594">
    <property type="entry name" value="HATPase_dom"/>
</dbReference>
<keyword evidence="9 15" id="KW-0067">ATP-binding</keyword>
<dbReference type="Pfam" id="PF00512">
    <property type="entry name" value="HisKA"/>
    <property type="match status" value="1"/>
</dbReference>
<dbReference type="SUPFAM" id="SSF47384">
    <property type="entry name" value="Homodimeric domain of signal transducing histidine kinase"/>
    <property type="match status" value="1"/>
</dbReference>
<keyword evidence="8" id="KW-0418">Kinase</keyword>
<evidence type="ECO:0000256" key="10">
    <source>
        <dbReference type="ARBA" id="ARBA00022989"/>
    </source>
</evidence>
<accession>A0ABD5MDM4</accession>
<dbReference type="SUPFAM" id="SSF55785">
    <property type="entry name" value="PYP-like sensor domain (PAS domain)"/>
    <property type="match status" value="1"/>
</dbReference>
<gene>
    <name evidence="15" type="ORF">OS889_13420</name>
</gene>
<comment type="subcellular location">
    <subcellularLocation>
        <location evidence="2">Membrane</location>
        <topology evidence="2">Multi-pass membrane protein</topology>
    </subcellularLocation>
</comment>
<dbReference type="InterPro" id="IPR005467">
    <property type="entry name" value="His_kinase_dom"/>
</dbReference>
<dbReference type="CDD" id="cd00075">
    <property type="entry name" value="HATPase"/>
    <property type="match status" value="1"/>
</dbReference>
<keyword evidence="11" id="KW-0902">Two-component regulatory system</keyword>
<dbReference type="Gene3D" id="3.30.450.20">
    <property type="entry name" value="PAS domain"/>
    <property type="match status" value="1"/>
</dbReference>
<evidence type="ECO:0000313" key="15">
    <source>
        <dbReference type="EMBL" id="MFA1612002.1"/>
    </source>
</evidence>
<keyword evidence="4" id="KW-0597">Phosphoprotein</keyword>
<keyword evidence="7" id="KW-0547">Nucleotide-binding</keyword>
<dbReference type="EC" id="2.7.13.3" evidence="3"/>
<dbReference type="Pfam" id="PF02518">
    <property type="entry name" value="HATPase_c"/>
    <property type="match status" value="1"/>
</dbReference>
<keyword evidence="5" id="KW-0808">Transferase</keyword>
<evidence type="ECO:0000256" key="7">
    <source>
        <dbReference type="ARBA" id="ARBA00022741"/>
    </source>
</evidence>
<keyword evidence="16" id="KW-1185">Reference proteome</keyword>
<dbReference type="InterPro" id="IPR000014">
    <property type="entry name" value="PAS"/>
</dbReference>
<dbReference type="InterPro" id="IPR003661">
    <property type="entry name" value="HisK_dim/P_dom"/>
</dbReference>
<dbReference type="Gene3D" id="3.30.565.10">
    <property type="entry name" value="Histidine kinase-like ATPase, C-terminal domain"/>
    <property type="match status" value="1"/>
</dbReference>
<evidence type="ECO:0000259" key="14">
    <source>
        <dbReference type="PROSITE" id="PS50112"/>
    </source>
</evidence>